<dbReference type="InterPro" id="IPR036890">
    <property type="entry name" value="HATPase_C_sf"/>
</dbReference>
<dbReference type="EMBL" id="JYPD01000021">
    <property type="protein sequence ID" value="KXK08950.1"/>
    <property type="molecule type" value="Genomic_DNA"/>
</dbReference>
<dbReference type="GO" id="GO:0016301">
    <property type="term" value="F:kinase activity"/>
    <property type="evidence" value="ECO:0007669"/>
    <property type="project" value="UniProtKB-KW"/>
</dbReference>
<dbReference type="Gene3D" id="3.30.565.10">
    <property type="entry name" value="Histidine kinase-like ATPase, C-terminal domain"/>
    <property type="match status" value="1"/>
</dbReference>
<keyword evidence="2" id="KW-0418">Kinase</keyword>
<dbReference type="STRING" id="1617427.UZ20_WS6002000662"/>
<protein>
    <submittedName>
        <fullName evidence="2">Histidine kinase-, DNA gyrase B-, and HSP90-like ATPase</fullName>
    </submittedName>
</protein>
<accession>A0A136KHQ5</accession>
<evidence type="ECO:0000313" key="3">
    <source>
        <dbReference type="Proteomes" id="UP000070449"/>
    </source>
</evidence>
<keyword evidence="2" id="KW-0808">Transferase</keyword>
<comment type="caution">
    <text evidence="2">The sequence shown here is derived from an EMBL/GenBank/DDBJ whole genome shotgun (WGS) entry which is preliminary data.</text>
</comment>
<dbReference type="Proteomes" id="UP000070449">
    <property type="component" value="Unassembled WGS sequence"/>
</dbReference>
<proteinExistence type="predicted"/>
<sequence length="397" mass="44139">MATSQDIISQNTSETDNRTPFEIANERMNEQIENFSGIMLEEGKILGISYDPNTSIIRFEYNGTIKVFKYEGDPIVTTRLIKGLGTFASYFRDEKGKETVEAYIESLGLDNETEINGRRFKISPKPYDILFSELPVTRDSSLISSDSEESKEVQHTLGNLYSVLAVPLTMLEVPTEYDTDDTLSKFSKNFAAFLRITEFLSLAWGGDKTDHDPQVPFEQLKKIIDGYGEMKQSDGTINYIETGEMPREESFLRILDILELVNNAQKMFKKREGDGIILDKSIKVAVNNVGDDIVYSVSDTAKGMERDKVQSRFEEGNSGRGSTGLGLNLLLHNASAAGGSVRVSSTDSKGRYAVKVTLNKDGQVVVEDLAVEPDFEASEYDTTIDIIIPNAEASENT</sequence>
<organism evidence="2 3">
    <name type="scientific">candidate division WS6 bacterium OLB21</name>
    <dbReference type="NCBI Taxonomy" id="1617427"/>
    <lineage>
        <taxon>Bacteria</taxon>
        <taxon>Candidatus Dojkabacteria</taxon>
    </lineage>
</organism>
<dbReference type="Pfam" id="PF02518">
    <property type="entry name" value="HATPase_c"/>
    <property type="match status" value="1"/>
</dbReference>
<gene>
    <name evidence="2" type="ORF">UZ20_WS6002000662</name>
</gene>
<dbReference type="SUPFAM" id="SSF55874">
    <property type="entry name" value="ATPase domain of HSP90 chaperone/DNA topoisomerase II/histidine kinase"/>
    <property type="match status" value="1"/>
</dbReference>
<feature type="domain" description="Histidine kinase/HSP90-like ATPase" evidence="1">
    <location>
        <begin position="257"/>
        <end position="358"/>
    </location>
</feature>
<dbReference type="InterPro" id="IPR003594">
    <property type="entry name" value="HATPase_dom"/>
</dbReference>
<evidence type="ECO:0000313" key="2">
    <source>
        <dbReference type="EMBL" id="KXK08950.1"/>
    </source>
</evidence>
<dbReference type="AlphaFoldDB" id="A0A136KHQ5"/>
<name>A0A136KHQ5_9BACT</name>
<evidence type="ECO:0000259" key="1">
    <source>
        <dbReference type="Pfam" id="PF02518"/>
    </source>
</evidence>
<reference evidence="2 3" key="1">
    <citation type="submission" date="2015-02" db="EMBL/GenBank/DDBJ databases">
        <title>Improved understanding of the partial-nitritation anammox process through 23 genomes representing the majority of the microbial community.</title>
        <authorList>
            <person name="Speth D.R."/>
            <person name="In T Zandt M."/>
            <person name="Guerrero Cruz S."/>
            <person name="Jetten M.S."/>
            <person name="Dutilh B.E."/>
        </authorList>
    </citation>
    <scope>NUCLEOTIDE SEQUENCE [LARGE SCALE GENOMIC DNA]</scope>
    <source>
        <strain evidence="2">OLB21</strain>
    </source>
</reference>